<dbReference type="PANTHER" id="PTHR35558:SF1">
    <property type="entry name" value="ENDONUCLEASE_EXONUCLEASE_PHOSPHATASE DOMAIN-CONTAINING PROTEIN"/>
    <property type="match status" value="1"/>
</dbReference>
<feature type="region of interest" description="Disordered" evidence="1">
    <location>
        <begin position="114"/>
        <end position="138"/>
    </location>
</feature>
<dbReference type="CDD" id="cd09275">
    <property type="entry name" value="RNase_HI_RT_DIRS1"/>
    <property type="match status" value="1"/>
</dbReference>
<dbReference type="OrthoDB" id="6154904at2759"/>
<dbReference type="Proteomes" id="UP000683360">
    <property type="component" value="Unassembled WGS sequence"/>
</dbReference>
<accession>A0A8S3SJD0</accession>
<protein>
    <recommendedName>
        <fullName evidence="4">C3H1-type domain-containing protein</fullName>
    </recommendedName>
</protein>
<keyword evidence="3" id="KW-1185">Reference proteome</keyword>
<sequence>MVVKTLILGHSFISRFKSFIKVSKHRSVSLNLGLDKSREHVLLRGYPWGNLEKNKKCGLEYVKLCKPEIIVLQIGSNDLCNSTNSVQDVARGIIEVAMKLRFCLEVKKKVAMPKVKPGQSKKGKNKAQRESPSPLSPEVEEALIARITESVIQSMNRNKPVEEIPEQEDQADENAMVDPGIKHKIWQDKYIDLSVLLPNAKKNGLQFQVSGNSTLSLVSNKPRFYISSIEQWTTAFLRFMAIYSEKFPESTAYLAKHAEIVRDLASTQSSNNSWLTYDQQVRMDRQIRGVPWHSLNMEFYIMATRPQQGSQQGNRPFRPFRNRQWNFSNRQEGSSTDETLPKGVCWNYNKDGFCRIKSCKFAHRCGGCKGNHPIIRCAKRAAPSKQQPQSTPKSDPRNKASLLRRLIDLTKGISRPHHYIRLTKESRLDLLAWYMFIDCFNGKALMLDHVWMSSVKLHLYTDAAGAIGYGAIFKSHWFYGCWLNSLNECTITFKELYPIVLAVEVWGHLFQNSCLLFHSDNQAVVWIVNKQTSKDPMVMKLVRRLVLSCMKLNILMRAEHIPGAHNILPDLLSRFQIQEFHRLAPLMDTYPTDVDPGLLEVC</sequence>
<comment type="caution">
    <text evidence="2">The sequence shown here is derived from an EMBL/GenBank/DDBJ whole genome shotgun (WGS) entry which is preliminary data.</text>
</comment>
<name>A0A8S3SJD0_MYTED</name>
<evidence type="ECO:0008006" key="4">
    <source>
        <dbReference type="Google" id="ProtNLM"/>
    </source>
</evidence>
<dbReference type="InterPro" id="IPR043502">
    <property type="entry name" value="DNA/RNA_pol_sf"/>
</dbReference>
<evidence type="ECO:0000313" key="3">
    <source>
        <dbReference type="Proteomes" id="UP000683360"/>
    </source>
</evidence>
<gene>
    <name evidence="2" type="ORF">MEDL_31762</name>
</gene>
<dbReference type="SUPFAM" id="SSF56672">
    <property type="entry name" value="DNA/RNA polymerases"/>
    <property type="match status" value="1"/>
</dbReference>
<reference evidence="2" key="1">
    <citation type="submission" date="2021-03" db="EMBL/GenBank/DDBJ databases">
        <authorList>
            <person name="Bekaert M."/>
        </authorList>
    </citation>
    <scope>NUCLEOTIDE SEQUENCE</scope>
</reference>
<dbReference type="AlphaFoldDB" id="A0A8S3SJD0"/>
<dbReference type="EMBL" id="CAJPWZ010001586">
    <property type="protein sequence ID" value="CAG2218125.1"/>
    <property type="molecule type" value="Genomic_DNA"/>
</dbReference>
<organism evidence="2 3">
    <name type="scientific">Mytilus edulis</name>
    <name type="common">Blue mussel</name>
    <dbReference type="NCBI Taxonomy" id="6550"/>
    <lineage>
        <taxon>Eukaryota</taxon>
        <taxon>Metazoa</taxon>
        <taxon>Spiralia</taxon>
        <taxon>Lophotrochozoa</taxon>
        <taxon>Mollusca</taxon>
        <taxon>Bivalvia</taxon>
        <taxon>Autobranchia</taxon>
        <taxon>Pteriomorphia</taxon>
        <taxon>Mytilida</taxon>
        <taxon>Mytiloidea</taxon>
        <taxon>Mytilidae</taxon>
        <taxon>Mytilinae</taxon>
        <taxon>Mytilus</taxon>
    </lineage>
</organism>
<evidence type="ECO:0000313" key="2">
    <source>
        <dbReference type="EMBL" id="CAG2218125.1"/>
    </source>
</evidence>
<evidence type="ECO:0000256" key="1">
    <source>
        <dbReference type="SAM" id="MobiDB-lite"/>
    </source>
</evidence>
<proteinExistence type="predicted"/>
<dbReference type="PANTHER" id="PTHR35558">
    <property type="entry name" value="SGNH_HYDRO DOMAIN-CONTAINING PROTEIN"/>
    <property type="match status" value="1"/>
</dbReference>